<evidence type="ECO:0000313" key="1">
    <source>
        <dbReference type="EMBL" id="MBF6300435.1"/>
    </source>
</evidence>
<organism evidence="1 2">
    <name type="scientific">Nocardia amamiensis</name>
    <dbReference type="NCBI Taxonomy" id="404578"/>
    <lineage>
        <taxon>Bacteria</taxon>
        <taxon>Bacillati</taxon>
        <taxon>Actinomycetota</taxon>
        <taxon>Actinomycetes</taxon>
        <taxon>Mycobacteriales</taxon>
        <taxon>Nocardiaceae</taxon>
        <taxon>Nocardia</taxon>
    </lineage>
</organism>
<proteinExistence type="predicted"/>
<comment type="caution">
    <text evidence="1">The sequence shown here is derived from an EMBL/GenBank/DDBJ whole genome shotgun (WGS) entry which is preliminary data.</text>
</comment>
<sequence>MDLTDLISLLVCAVREIDRVDNLQIGIHLDIRLGTTQPQIRVFPDIPDMPSRQVGTELSRLKDAIRAADPNKPDRDWASEVLGETVESVETTVEGQASRLGAHVGAARLIIEVNDKPNV</sequence>
<reference evidence="1 2" key="1">
    <citation type="submission" date="2020-10" db="EMBL/GenBank/DDBJ databases">
        <title>Identification of Nocardia species via Next-generation sequencing and recognition of intraspecies genetic diversity.</title>
        <authorList>
            <person name="Li P."/>
            <person name="Li P."/>
            <person name="Lu B."/>
        </authorList>
    </citation>
    <scope>NUCLEOTIDE SEQUENCE [LARGE SCALE GENOMIC DNA]</scope>
    <source>
        <strain evidence="1 2">BJ06-0157</strain>
    </source>
</reference>
<dbReference type="RefSeq" id="WP_195131680.1">
    <property type="nucleotide sequence ID" value="NZ_JADLQX010000018.1"/>
</dbReference>
<protein>
    <submittedName>
        <fullName evidence="1">Uncharacterized protein</fullName>
    </submittedName>
</protein>
<accession>A0ABS0CV92</accession>
<evidence type="ECO:0000313" key="2">
    <source>
        <dbReference type="Proteomes" id="UP000702209"/>
    </source>
</evidence>
<gene>
    <name evidence="1" type="ORF">IU459_23230</name>
</gene>
<dbReference type="Proteomes" id="UP000702209">
    <property type="component" value="Unassembled WGS sequence"/>
</dbReference>
<name>A0ABS0CV92_9NOCA</name>
<dbReference type="EMBL" id="JADLQX010000018">
    <property type="protein sequence ID" value="MBF6300435.1"/>
    <property type="molecule type" value="Genomic_DNA"/>
</dbReference>
<keyword evidence="2" id="KW-1185">Reference proteome</keyword>